<dbReference type="AlphaFoldDB" id="A0A8X6P254"/>
<protein>
    <submittedName>
        <fullName evidence="2">Uncharacterized protein</fullName>
    </submittedName>
</protein>
<reference evidence="2" key="1">
    <citation type="submission" date="2020-08" db="EMBL/GenBank/DDBJ databases">
        <title>Multicomponent nature underlies the extraordinary mechanical properties of spider dragline silk.</title>
        <authorList>
            <person name="Kono N."/>
            <person name="Nakamura H."/>
            <person name="Mori M."/>
            <person name="Yoshida Y."/>
            <person name="Ohtoshi R."/>
            <person name="Malay A.D."/>
            <person name="Moran D.A.P."/>
            <person name="Tomita M."/>
            <person name="Numata K."/>
            <person name="Arakawa K."/>
        </authorList>
    </citation>
    <scope>NUCLEOTIDE SEQUENCE</scope>
</reference>
<sequence>MRFHGNPCDQLRLPVVHPSGTTKSRLRRDRGTPPPDEASTRKQGPHPWRRKPFEKRENEMYQRSGFSLAPSTQNPVAPPNNALHLLSSLYLKRDSLLNALGGPLGGF</sequence>
<evidence type="ECO:0000256" key="1">
    <source>
        <dbReference type="SAM" id="MobiDB-lite"/>
    </source>
</evidence>
<dbReference type="Proteomes" id="UP000887013">
    <property type="component" value="Unassembled WGS sequence"/>
</dbReference>
<gene>
    <name evidence="2" type="ORF">NPIL_360911</name>
</gene>
<proteinExistence type="predicted"/>
<name>A0A8X6P254_NEPPI</name>
<comment type="caution">
    <text evidence="2">The sequence shown here is derived from an EMBL/GenBank/DDBJ whole genome shotgun (WGS) entry which is preliminary data.</text>
</comment>
<keyword evidence="3" id="KW-1185">Reference proteome</keyword>
<dbReference type="EMBL" id="BMAW01110486">
    <property type="protein sequence ID" value="GFT43323.1"/>
    <property type="molecule type" value="Genomic_DNA"/>
</dbReference>
<accession>A0A8X6P254</accession>
<evidence type="ECO:0000313" key="2">
    <source>
        <dbReference type="EMBL" id="GFT43323.1"/>
    </source>
</evidence>
<dbReference type="OrthoDB" id="10558926at2759"/>
<organism evidence="2 3">
    <name type="scientific">Nephila pilipes</name>
    <name type="common">Giant wood spider</name>
    <name type="synonym">Nephila maculata</name>
    <dbReference type="NCBI Taxonomy" id="299642"/>
    <lineage>
        <taxon>Eukaryota</taxon>
        <taxon>Metazoa</taxon>
        <taxon>Ecdysozoa</taxon>
        <taxon>Arthropoda</taxon>
        <taxon>Chelicerata</taxon>
        <taxon>Arachnida</taxon>
        <taxon>Araneae</taxon>
        <taxon>Araneomorphae</taxon>
        <taxon>Entelegynae</taxon>
        <taxon>Araneoidea</taxon>
        <taxon>Nephilidae</taxon>
        <taxon>Nephila</taxon>
    </lineage>
</organism>
<feature type="region of interest" description="Disordered" evidence="1">
    <location>
        <begin position="1"/>
        <end position="79"/>
    </location>
</feature>
<feature type="compositionally biased region" description="Basic residues" evidence="1">
    <location>
        <begin position="43"/>
        <end position="53"/>
    </location>
</feature>
<evidence type="ECO:0000313" key="3">
    <source>
        <dbReference type="Proteomes" id="UP000887013"/>
    </source>
</evidence>